<dbReference type="Pfam" id="PF00271">
    <property type="entry name" value="Helicase_C"/>
    <property type="match status" value="1"/>
</dbReference>
<keyword evidence="3" id="KW-0378">Hydrolase</keyword>
<accession>M0DNA7</accession>
<reference evidence="3 4" key="1">
    <citation type="journal article" date="2014" name="PLoS Genet.">
        <title>Phylogenetically driven sequencing of extremely halophilic archaea reveals strategies for static and dynamic osmo-response.</title>
        <authorList>
            <person name="Becker E.A."/>
            <person name="Seitzer P.M."/>
            <person name="Tritt A."/>
            <person name="Larsen D."/>
            <person name="Krusor M."/>
            <person name="Yao A.I."/>
            <person name="Wu D."/>
            <person name="Madern D."/>
            <person name="Eisen J.A."/>
            <person name="Darling A.E."/>
            <person name="Facciotti M.T."/>
        </authorList>
    </citation>
    <scope>NUCLEOTIDE SEQUENCE [LARGE SCALE GENOMIC DNA]</scope>
    <source>
        <strain evidence="3 4">DSM 1137</strain>
    </source>
</reference>
<feature type="domain" description="Helicase C-terminal" evidence="2">
    <location>
        <begin position="953"/>
        <end position="1121"/>
    </location>
</feature>
<evidence type="ECO:0000313" key="4">
    <source>
        <dbReference type="Proteomes" id="UP000011514"/>
    </source>
</evidence>
<dbReference type="SUPFAM" id="SSF52540">
    <property type="entry name" value="P-loop containing nucleoside triphosphate hydrolases"/>
    <property type="match status" value="1"/>
</dbReference>
<dbReference type="OrthoDB" id="114689at2157"/>
<name>M0DNA7_9EURY</name>
<dbReference type="Gene3D" id="3.40.50.300">
    <property type="entry name" value="P-loop containing nucleotide triphosphate hydrolases"/>
    <property type="match status" value="1"/>
</dbReference>
<keyword evidence="3" id="KW-0547">Nucleotide-binding</keyword>
<comment type="caution">
    <text evidence="3">The sequence shown here is derived from an EMBL/GenBank/DDBJ whole genome shotgun (WGS) entry which is preliminary data.</text>
</comment>
<keyword evidence="4" id="KW-1185">Reference proteome</keyword>
<proteinExistence type="predicted"/>
<dbReference type="EMBL" id="AOJE01000066">
    <property type="protein sequence ID" value="ELZ36976.1"/>
    <property type="molecule type" value="Genomic_DNA"/>
</dbReference>
<feature type="region of interest" description="Disordered" evidence="1">
    <location>
        <begin position="1"/>
        <end position="25"/>
    </location>
</feature>
<dbReference type="RefSeq" id="WP_004049964.1">
    <property type="nucleotide sequence ID" value="NZ_AOJE01000066.1"/>
</dbReference>
<evidence type="ECO:0000313" key="3">
    <source>
        <dbReference type="EMBL" id="ELZ36976.1"/>
    </source>
</evidence>
<keyword evidence="3" id="KW-0067">ATP-binding</keyword>
<feature type="compositionally biased region" description="Acidic residues" evidence="1">
    <location>
        <begin position="157"/>
        <end position="170"/>
    </location>
</feature>
<protein>
    <submittedName>
        <fullName evidence="3">Putative helicase family protein</fullName>
    </submittedName>
</protein>
<gene>
    <name evidence="3" type="ORF">C471_13721</name>
</gene>
<feature type="region of interest" description="Disordered" evidence="1">
    <location>
        <begin position="132"/>
        <end position="170"/>
    </location>
</feature>
<dbReference type="CDD" id="cd18785">
    <property type="entry name" value="SF2_C"/>
    <property type="match status" value="1"/>
</dbReference>
<keyword evidence="3" id="KW-0347">Helicase</keyword>
<dbReference type="AlphaFoldDB" id="M0DNA7"/>
<dbReference type="InterPro" id="IPR027417">
    <property type="entry name" value="P-loop_NTPase"/>
</dbReference>
<dbReference type="PROSITE" id="PS51194">
    <property type="entry name" value="HELICASE_CTER"/>
    <property type="match status" value="1"/>
</dbReference>
<evidence type="ECO:0000256" key="1">
    <source>
        <dbReference type="SAM" id="MobiDB-lite"/>
    </source>
</evidence>
<dbReference type="InterPro" id="IPR001650">
    <property type="entry name" value="Helicase_C-like"/>
</dbReference>
<evidence type="ECO:0000259" key="2">
    <source>
        <dbReference type="PROSITE" id="PS51194"/>
    </source>
</evidence>
<dbReference type="STRING" id="1227484.C471_13721"/>
<dbReference type="PATRIC" id="fig|1227484.4.peg.2702"/>
<feature type="region of interest" description="Disordered" evidence="1">
    <location>
        <begin position="366"/>
        <end position="393"/>
    </location>
</feature>
<sequence length="1275" mass="145265">MSRDAPPSNAPRYTRPPSEAYEEDSNVEYIRRQLINNVLTNDLSERITGRGSQYESLYGSRPQNQFFAAALPSQYEYREAKANEESFENVAKKVAPFKIGVTFRLPRTISDDAEISIFPRASAFQRRFPTYDEQMRESNDNETASVLDQDRETSPTDAEDSDSDSSVMDTDEVTDLLRTYERLDPDWSAVTVSGSEVKSLIEDSDSRVFELDLSKLYKEAYDVDRRFRKRTEGVDENEASLLDQETLASKQAFENHLADSYARDEIPPLWDAHLEFDVKADEDGDYLLVTARLINTHGSDYQSEDEEYQERNDPGYEDWRSTFFDVEVAVTIEGEPLKTFDSNEIEDKYQYDGRIFAVGENTATEPVHPVHLDSSGIPDRSQYSENPTLDDPVGVRTELVPTYEQSRYLSRNPDDIAAPMDTLAGMNGDAALFNCLEDLADGMEAAVSDYREIKSEMTHNKSREAENDFDSSVESFQSHRDRMVTGIECLRQDSRALESFKRMNESFVKMGFDKWRTFQIVFILMTIPDMLKQADQVGDDIEIDWEEDQFTEQLDVADVIYFPTGGGKTEAYLGLVTFTAFHDRFRGKTHGMTAFAKFPLRFLSLQQLQRIANVLAMAEEIRRRDDIGGESFSVGYLVGSDNTPNKLSSGKYTNYIRDAQNDEEFKSSVKYVNNCPFCGEDSVIIDGDLEQGRILHKCENPECDEVQRNGGDPAPLPVYVTDQEIYRYTPTFVVATIDKISIIGMQRRMRTALFGRTLLRCDKHGFSGEDRCIANTRILNEGGECGPDDWVEIDPVDPPSLLIQDELHLLREEFGSFDSHYETLIQQLNAVFTDGNWNTKVVAATATIKGAEQQVEALYMKETNIFPSQSPRLKQSFYAYAHPTRIQRRMIGALPRSLSRTYAIEKVHEEYARAIQEYRAEPADLRDEMADVADTYSVDQANLPTDVDKYGPELNKILNDYETQVSYHYSRDNTDLIKRVLRTMINVHLSDDGDPYYPLNGQLMTGQTALEDVSSVLDVLENLDKLDDPAEAVHMLIATSMISHGVDVDALGFIGFFGLPRNTAEYIQSYSRVGRKWPGSVFLLFDPMRTRDRSHYKHFQYHQEYQDLLVEATPLERWAEYGIKCTMPGVVCALLLQYFDEKLAGKTSQRLYDGEGVQQAVTNGYLGYNEVLAMVRNAYGLDHELVNRSSNTGVELYRRQIEARFDDIWDALIDPQNLIERQRANNPNSDESNFLSAVLERGDQRAPMLNLRDIDEQLTIALDNDTSSIINGYRG</sequence>
<organism evidence="3 4">
    <name type="scientific">Halorubrum saccharovorum DSM 1137</name>
    <dbReference type="NCBI Taxonomy" id="1227484"/>
    <lineage>
        <taxon>Archaea</taxon>
        <taxon>Methanobacteriati</taxon>
        <taxon>Methanobacteriota</taxon>
        <taxon>Stenosarchaea group</taxon>
        <taxon>Halobacteria</taxon>
        <taxon>Halobacteriales</taxon>
        <taxon>Haloferacaceae</taxon>
        <taxon>Halorubrum</taxon>
    </lineage>
</organism>
<dbReference type="GO" id="GO:0004386">
    <property type="term" value="F:helicase activity"/>
    <property type="evidence" value="ECO:0007669"/>
    <property type="project" value="UniProtKB-KW"/>
</dbReference>
<dbReference type="eggNOG" id="arCOG03948">
    <property type="taxonomic scope" value="Archaea"/>
</dbReference>
<dbReference type="Proteomes" id="UP000011514">
    <property type="component" value="Unassembled WGS sequence"/>
</dbReference>